<comment type="caution">
    <text evidence="4">The sequence shown here is derived from an EMBL/GenBank/DDBJ whole genome shotgun (WGS) entry which is preliminary data.</text>
</comment>
<evidence type="ECO:0000259" key="2">
    <source>
        <dbReference type="Pfam" id="PF18370"/>
    </source>
</evidence>
<evidence type="ECO:0000259" key="3">
    <source>
        <dbReference type="Pfam" id="PF21348"/>
    </source>
</evidence>
<protein>
    <submittedName>
        <fullName evidence="4">Rhamnogalacturonan lyase</fullName>
    </submittedName>
</protein>
<evidence type="ECO:0000313" key="4">
    <source>
        <dbReference type="EMBL" id="OUO01711.1"/>
    </source>
</evidence>
<dbReference type="PANTHER" id="PTHR43118:SF1">
    <property type="entry name" value="RHAMNOGALACTURONAN LYASE (EUROFUNG)"/>
    <property type="match status" value="1"/>
</dbReference>
<feature type="chain" id="PRO_5012644274" evidence="1">
    <location>
        <begin position="24"/>
        <end position="681"/>
    </location>
</feature>
<evidence type="ECO:0000313" key="5">
    <source>
        <dbReference type="Proteomes" id="UP000195386"/>
    </source>
</evidence>
<dbReference type="InterPro" id="IPR034641">
    <property type="entry name" value="RGL11"/>
</dbReference>
<dbReference type="InterPro" id="IPR049366">
    <property type="entry name" value="RGL11_C"/>
</dbReference>
<accession>A0A1Y3Z596</accession>
<sequence>MRKYIWFLLGIAFWGLYACSDDAINPVDGSDGPELPEEEGRPAITFESRGLYVSYNPLETGFGSNYSKVQYGKEEGALISWKWMKDDPDDAAYDIYRSVAGGTFEKLNVEPIATTTNFSDKTIDITKTNTYQLRFAGSEEILASYEFTPAMAATFYRRIPLNMNNLPDSKGDPYFVSDAAVADLDGDGEYEIVIKRQTKSIDNSFGGGMNVEDPETAWANGSAFLEAYDLTTGAFMWRVVLGPNIRQGTHYIPFIVYDLDGDGRAELAVRTSEQTKFGDGTEIGDVDGDGLTYYVDTEPTSDTYGKIVKGPEFLSIIDGLTGAELARTNYIPRGDQADWNDYWGDETGNRMDRFLMAVGHFAGINNAPSIVMCRGYYKNFQLVALDYNNGELKERWHFNTDPGWNDYNEQGNHNLAVGDVDNDGKDEIIYGACAFDHNGKGLYTTGLGHGDALHLGKFDPSREGLQVFACHEDPQSYGNMGAELHDAATGEILAYLPVSNEDVGRCMVADIDPETPGCELWASGPQGKLFSCKGEELVGKSVPVYKPNPTAYSYNFGIWWSGSLNRQLLDSEGCVVVAYGGEENQLFAGANNYNSTPAHGTKYNPSIYADLWGDWREEMIYPSKNMDALHIFTTNIKTDYRFRPLMNDHTYRMSVAHQNVGYNQPTHTGFYLGSDLEKNKR</sequence>
<dbReference type="PANTHER" id="PTHR43118">
    <property type="entry name" value="RHAMNOGALACTURONAN LYASE (EUROFUNG)"/>
    <property type="match status" value="1"/>
</dbReference>
<dbReference type="InterPro" id="IPR028994">
    <property type="entry name" value="Integrin_alpha_N"/>
</dbReference>
<dbReference type="EMBL" id="NFII01000004">
    <property type="protein sequence ID" value="OUO01711.1"/>
    <property type="molecule type" value="Genomic_DNA"/>
</dbReference>
<reference evidence="5" key="1">
    <citation type="submission" date="2017-04" db="EMBL/GenBank/DDBJ databases">
        <title>Function of individual gut microbiota members based on whole genome sequencing of pure cultures obtained from chicken caecum.</title>
        <authorList>
            <person name="Medvecky M."/>
            <person name="Cejkova D."/>
            <person name="Polansky O."/>
            <person name="Karasova D."/>
            <person name="Kubasova T."/>
            <person name="Cizek A."/>
            <person name="Rychlik I."/>
        </authorList>
    </citation>
    <scope>NUCLEOTIDE SEQUENCE [LARGE SCALE GENOMIC DNA]</scope>
    <source>
        <strain evidence="5">An43</strain>
    </source>
</reference>
<dbReference type="Proteomes" id="UP000195386">
    <property type="component" value="Unassembled WGS sequence"/>
</dbReference>
<feature type="signal peptide" evidence="1">
    <location>
        <begin position="1"/>
        <end position="23"/>
    </location>
</feature>
<dbReference type="InterPro" id="IPR013783">
    <property type="entry name" value="Ig-like_fold"/>
</dbReference>
<dbReference type="RefSeq" id="WP_162614294.1">
    <property type="nucleotide sequence ID" value="NZ_CATZGC010000003.1"/>
</dbReference>
<keyword evidence="4" id="KW-0456">Lyase</keyword>
<dbReference type="InterPro" id="IPR041624">
    <property type="entry name" value="RGI_lyase"/>
</dbReference>
<dbReference type="Pfam" id="PF21348">
    <property type="entry name" value="RGL11_C"/>
    <property type="match status" value="1"/>
</dbReference>
<dbReference type="AlphaFoldDB" id="A0A1Y3Z596"/>
<name>A0A1Y3Z596_9BACE</name>
<evidence type="ECO:0000256" key="1">
    <source>
        <dbReference type="SAM" id="SignalP"/>
    </source>
</evidence>
<dbReference type="Gene3D" id="2.60.40.10">
    <property type="entry name" value="Immunoglobulins"/>
    <property type="match status" value="1"/>
</dbReference>
<organism evidence="4 5">
    <name type="scientific">Bacteroides clarus</name>
    <dbReference type="NCBI Taxonomy" id="626929"/>
    <lineage>
        <taxon>Bacteria</taxon>
        <taxon>Pseudomonadati</taxon>
        <taxon>Bacteroidota</taxon>
        <taxon>Bacteroidia</taxon>
        <taxon>Bacteroidales</taxon>
        <taxon>Bacteroidaceae</taxon>
        <taxon>Bacteroides</taxon>
    </lineage>
</organism>
<dbReference type="GO" id="GO:0016829">
    <property type="term" value="F:lyase activity"/>
    <property type="evidence" value="ECO:0007669"/>
    <property type="project" value="UniProtKB-KW"/>
</dbReference>
<dbReference type="Pfam" id="PF18370">
    <property type="entry name" value="RGI_lyase"/>
    <property type="match status" value="1"/>
</dbReference>
<dbReference type="PROSITE" id="PS51257">
    <property type="entry name" value="PROKAR_LIPOPROTEIN"/>
    <property type="match status" value="1"/>
</dbReference>
<feature type="domain" description="Rhamnogalacturonan lyase family 11 C-terminal" evidence="3">
    <location>
        <begin position="159"/>
        <end position="680"/>
    </location>
</feature>
<dbReference type="SUPFAM" id="SSF69318">
    <property type="entry name" value="Integrin alpha N-terminal domain"/>
    <property type="match status" value="1"/>
</dbReference>
<gene>
    <name evidence="4" type="ORF">B5F97_05640</name>
</gene>
<proteinExistence type="predicted"/>
<feature type="domain" description="Rhamnogalacturonan I lyase beta-sheet" evidence="2">
    <location>
        <begin position="73"/>
        <end position="134"/>
    </location>
</feature>
<keyword evidence="1" id="KW-0732">Signal</keyword>